<evidence type="ECO:0000313" key="2">
    <source>
        <dbReference type="EMBL" id="RDD85290.1"/>
    </source>
</evidence>
<comment type="similarity">
    <text evidence="1">Belongs to the peptidase S58 family.</text>
</comment>
<sequence>MATRVRSRDLGIVIGELPTGPYNAITDVAGVRVGHRSVIFGDGPLDVGHGPVRTGVTIVEPRPAVWNSPVYAGSHRLNGNGEMTGLAWVRENGQLTTPIGLTNTHSAGVVRDAIIGHLHRERGDDGLYFHLPVVAETYDGILSDINGRHVTPGHVNAAFAALAGGVVDEGAVGGGVGMICHEFKGGIGTASRMVTTDTRDYTVGVLVQANHGRRRRLRVNGFPVGERISTDMVPSPFEEARRGVAGSGSVIVLIATDAPLLPHQCERLAQRGALAIGRTGGTGENSSGDLLLAFSTGNDGLPPVRLGPAPADEISVRTVSDTVIDALFDAVIDSTEEAIVNAMVAATTVIGRDGITAHALDHDLLRSALAER</sequence>
<dbReference type="Proteomes" id="UP000253742">
    <property type="component" value="Unassembled WGS sequence"/>
</dbReference>
<dbReference type="OrthoDB" id="9770388at2"/>
<dbReference type="InterPro" id="IPR005321">
    <property type="entry name" value="Peptidase_S58_DmpA"/>
</dbReference>
<dbReference type="EMBL" id="QQBH01000028">
    <property type="protein sequence ID" value="RDD85290.1"/>
    <property type="molecule type" value="Genomic_DNA"/>
</dbReference>
<organism evidence="2 3">
    <name type="scientific">Streptomyces parvulus</name>
    <dbReference type="NCBI Taxonomy" id="146923"/>
    <lineage>
        <taxon>Bacteria</taxon>
        <taxon>Bacillati</taxon>
        <taxon>Actinomycetota</taxon>
        <taxon>Actinomycetes</taxon>
        <taxon>Kitasatosporales</taxon>
        <taxon>Streptomycetaceae</taxon>
        <taxon>Streptomyces</taxon>
    </lineage>
</organism>
<dbReference type="InterPro" id="IPR016117">
    <property type="entry name" value="ArgJ-like_dom_sf"/>
</dbReference>
<evidence type="ECO:0000313" key="3">
    <source>
        <dbReference type="Proteomes" id="UP000253742"/>
    </source>
</evidence>
<dbReference type="Gene3D" id="3.60.70.12">
    <property type="entry name" value="L-amino peptidase D-ALA esterase/amidase"/>
    <property type="match status" value="1"/>
</dbReference>
<dbReference type="RefSeq" id="WP_114532057.1">
    <property type="nucleotide sequence ID" value="NZ_QQBH01000028.1"/>
</dbReference>
<dbReference type="SUPFAM" id="SSF56266">
    <property type="entry name" value="DmpA/ArgJ-like"/>
    <property type="match status" value="1"/>
</dbReference>
<dbReference type="Pfam" id="PF03576">
    <property type="entry name" value="Peptidase_S58"/>
    <property type="match status" value="1"/>
</dbReference>
<dbReference type="PANTHER" id="PTHR36512">
    <property type="entry name" value="D-AMINOPEPTIDASE"/>
    <property type="match status" value="1"/>
</dbReference>
<gene>
    <name evidence="2" type="ORF">DVZ84_30700</name>
</gene>
<name>A0A369V075_9ACTN</name>
<evidence type="ECO:0000256" key="1">
    <source>
        <dbReference type="ARBA" id="ARBA00007068"/>
    </source>
</evidence>
<reference evidence="2 3" key="1">
    <citation type="submission" date="2018-07" db="EMBL/GenBank/DDBJ databases">
        <title>Genome guided investigation of antibiotics producing actinomycetales strain isolated from a Macau mangrove ecosystem.</title>
        <authorList>
            <person name="Hu D."/>
        </authorList>
    </citation>
    <scope>NUCLEOTIDE SEQUENCE [LARGE SCALE GENOMIC DNA]</scope>
    <source>
        <strain evidence="2 3">2297</strain>
    </source>
</reference>
<protein>
    <submittedName>
        <fullName evidence="2">S58 family peptidase</fullName>
    </submittedName>
</protein>
<proteinExistence type="inferred from homology"/>
<accession>A0A369V075</accession>
<dbReference type="GO" id="GO:0004177">
    <property type="term" value="F:aminopeptidase activity"/>
    <property type="evidence" value="ECO:0007669"/>
    <property type="project" value="TreeGrafter"/>
</dbReference>
<dbReference type="PANTHER" id="PTHR36512:SF3">
    <property type="entry name" value="BLR5678 PROTEIN"/>
    <property type="match status" value="1"/>
</dbReference>
<dbReference type="CDD" id="cd02253">
    <property type="entry name" value="DmpA"/>
    <property type="match status" value="1"/>
</dbReference>
<dbReference type="AlphaFoldDB" id="A0A369V075"/>
<comment type="caution">
    <text evidence="2">The sequence shown here is derived from an EMBL/GenBank/DDBJ whole genome shotgun (WGS) entry which is preliminary data.</text>
</comment>